<comment type="caution">
    <text evidence="8">The sequence shown here is derived from an EMBL/GenBank/DDBJ whole genome shotgun (WGS) entry which is preliminary data.</text>
</comment>
<evidence type="ECO:0000256" key="3">
    <source>
        <dbReference type="ARBA" id="ARBA00022857"/>
    </source>
</evidence>
<dbReference type="PANTHER" id="PTHR43391:SF76">
    <property type="entry name" value="11-BETA-HYDROXYSTEROID DEHYDROGENASE-LIKE 2-RELATED"/>
    <property type="match status" value="1"/>
</dbReference>
<dbReference type="InterPro" id="IPR020904">
    <property type="entry name" value="Sc_DH/Rdtase_CS"/>
</dbReference>
<dbReference type="SUPFAM" id="SSF51735">
    <property type="entry name" value="NAD(P)-binding Rossmann-fold domains"/>
    <property type="match status" value="1"/>
</dbReference>
<sequence length="360" mass="39764">MDFVDSVLNLVAPIATICALFCFTPLYIGFKVLWYIFRSISKEDVAGKVVLIVGASSGIGEHVAYEYAKRGACLVLAARRKHSLQEVADTAVSLGAPDAIAIRADVSNIEDCKRLINKTISHFGKLDHLVNCAGITSMSMLEDITDITRFTQVMDTNFWGYVYMTYLSIPHLRRSKGKIVVIASSATWMPVPRMNIYNASKAAVVSFYESLRMELGSEVGITIVTPGLTESEMSQGKIMDKDGEMVIDQDMRDAEMSIVPIELATKSAVAIVDGASRGDLSLAVPQWVQTTIYWVAFFPEMVDWVNHWFLLAEPGASPLDAPSKMLLDVPGLRHIVQPDSVISPVIKEYDYKLVVHTPHK</sequence>
<keyword evidence="4" id="KW-0735">Signal-anchor</keyword>
<evidence type="ECO:0000256" key="4">
    <source>
        <dbReference type="ARBA" id="ARBA00022968"/>
    </source>
</evidence>
<name>A0A2U1ME49_ARTAN</name>
<dbReference type="PRINTS" id="PR00080">
    <property type="entry name" value="SDRFAMILY"/>
</dbReference>
<evidence type="ECO:0000256" key="1">
    <source>
        <dbReference type="ARBA" id="ARBA00004606"/>
    </source>
</evidence>
<evidence type="ECO:0000256" key="5">
    <source>
        <dbReference type="ARBA" id="ARBA00023002"/>
    </source>
</evidence>
<organism evidence="8 9">
    <name type="scientific">Artemisia annua</name>
    <name type="common">Sweet wormwood</name>
    <dbReference type="NCBI Taxonomy" id="35608"/>
    <lineage>
        <taxon>Eukaryota</taxon>
        <taxon>Viridiplantae</taxon>
        <taxon>Streptophyta</taxon>
        <taxon>Embryophyta</taxon>
        <taxon>Tracheophyta</taxon>
        <taxon>Spermatophyta</taxon>
        <taxon>Magnoliopsida</taxon>
        <taxon>eudicotyledons</taxon>
        <taxon>Gunneridae</taxon>
        <taxon>Pentapetalae</taxon>
        <taxon>asterids</taxon>
        <taxon>campanulids</taxon>
        <taxon>Asterales</taxon>
        <taxon>Asteraceae</taxon>
        <taxon>Asteroideae</taxon>
        <taxon>Anthemideae</taxon>
        <taxon>Artemisiinae</taxon>
        <taxon>Artemisia</taxon>
    </lineage>
</organism>
<dbReference type="PRINTS" id="PR00081">
    <property type="entry name" value="GDHRDH"/>
</dbReference>
<comment type="similarity">
    <text evidence="2 6">Belongs to the short-chain dehydrogenases/reductases (SDR) family.</text>
</comment>
<dbReference type="AlphaFoldDB" id="A0A2U1ME49"/>
<comment type="subcellular location">
    <subcellularLocation>
        <location evidence="1">Membrane</location>
        <topology evidence="1">Single-pass type II membrane protein</topology>
    </subcellularLocation>
</comment>
<keyword evidence="7" id="KW-0472">Membrane</keyword>
<accession>A0A2U1ME49</accession>
<dbReference type="InterPro" id="IPR036291">
    <property type="entry name" value="NAD(P)-bd_dom_sf"/>
</dbReference>
<dbReference type="Pfam" id="PF00106">
    <property type="entry name" value="adh_short"/>
    <property type="match status" value="1"/>
</dbReference>
<dbReference type="EMBL" id="PKPP01005616">
    <property type="protein sequence ID" value="PWA59472.1"/>
    <property type="molecule type" value="Genomic_DNA"/>
</dbReference>
<gene>
    <name evidence="8" type="ORF">CTI12_AA281640</name>
</gene>
<keyword evidence="7" id="KW-1133">Transmembrane helix</keyword>
<keyword evidence="5" id="KW-0560">Oxidoreductase</keyword>
<proteinExistence type="inferred from homology"/>
<reference evidence="8 9" key="1">
    <citation type="journal article" date="2018" name="Mol. Plant">
        <title>The genome of Artemisia annua provides insight into the evolution of Asteraceae family and artemisinin biosynthesis.</title>
        <authorList>
            <person name="Shen Q."/>
            <person name="Zhang L."/>
            <person name="Liao Z."/>
            <person name="Wang S."/>
            <person name="Yan T."/>
            <person name="Shi P."/>
            <person name="Liu M."/>
            <person name="Fu X."/>
            <person name="Pan Q."/>
            <person name="Wang Y."/>
            <person name="Lv Z."/>
            <person name="Lu X."/>
            <person name="Zhang F."/>
            <person name="Jiang W."/>
            <person name="Ma Y."/>
            <person name="Chen M."/>
            <person name="Hao X."/>
            <person name="Li L."/>
            <person name="Tang Y."/>
            <person name="Lv G."/>
            <person name="Zhou Y."/>
            <person name="Sun X."/>
            <person name="Brodelius P.E."/>
            <person name="Rose J.K.C."/>
            <person name="Tang K."/>
        </authorList>
    </citation>
    <scope>NUCLEOTIDE SEQUENCE [LARGE SCALE GENOMIC DNA]</scope>
    <source>
        <strain evidence="9">cv. Huhao1</strain>
        <tissue evidence="8">Leaf</tissue>
    </source>
</reference>
<dbReference type="GO" id="GO:0005829">
    <property type="term" value="C:cytosol"/>
    <property type="evidence" value="ECO:0007669"/>
    <property type="project" value="TreeGrafter"/>
</dbReference>
<dbReference type="InterPro" id="IPR002347">
    <property type="entry name" value="SDR_fam"/>
</dbReference>
<dbReference type="PANTHER" id="PTHR43391">
    <property type="entry name" value="RETINOL DEHYDROGENASE-RELATED"/>
    <property type="match status" value="1"/>
</dbReference>
<evidence type="ECO:0000256" key="7">
    <source>
        <dbReference type="SAM" id="Phobius"/>
    </source>
</evidence>
<dbReference type="GO" id="GO:0016491">
    <property type="term" value="F:oxidoreductase activity"/>
    <property type="evidence" value="ECO:0007669"/>
    <property type="project" value="UniProtKB-KW"/>
</dbReference>
<protein>
    <submittedName>
        <fullName evidence="8">Hydroxysteroid dehydrogenase 6</fullName>
    </submittedName>
</protein>
<keyword evidence="9" id="KW-1185">Reference proteome</keyword>
<dbReference type="GO" id="GO:0016020">
    <property type="term" value="C:membrane"/>
    <property type="evidence" value="ECO:0007669"/>
    <property type="project" value="UniProtKB-SubCell"/>
</dbReference>
<evidence type="ECO:0000256" key="2">
    <source>
        <dbReference type="ARBA" id="ARBA00006484"/>
    </source>
</evidence>
<dbReference type="STRING" id="35608.A0A2U1ME49"/>
<evidence type="ECO:0000256" key="6">
    <source>
        <dbReference type="RuleBase" id="RU000363"/>
    </source>
</evidence>
<dbReference type="Gene3D" id="3.40.50.720">
    <property type="entry name" value="NAD(P)-binding Rossmann-like Domain"/>
    <property type="match status" value="1"/>
</dbReference>
<dbReference type="PROSITE" id="PS00061">
    <property type="entry name" value="ADH_SHORT"/>
    <property type="match status" value="1"/>
</dbReference>
<keyword evidence="3" id="KW-0521">NADP</keyword>
<evidence type="ECO:0000313" key="9">
    <source>
        <dbReference type="Proteomes" id="UP000245207"/>
    </source>
</evidence>
<feature type="transmembrane region" description="Helical" evidence="7">
    <location>
        <begin position="6"/>
        <end position="30"/>
    </location>
</feature>
<keyword evidence="7" id="KW-0812">Transmembrane</keyword>
<dbReference type="Proteomes" id="UP000245207">
    <property type="component" value="Unassembled WGS sequence"/>
</dbReference>
<dbReference type="OrthoDB" id="47007at2759"/>
<evidence type="ECO:0000313" key="8">
    <source>
        <dbReference type="EMBL" id="PWA59472.1"/>
    </source>
</evidence>